<dbReference type="EMBL" id="BMDW01000002">
    <property type="protein sequence ID" value="GGA37203.1"/>
    <property type="molecule type" value="Genomic_DNA"/>
</dbReference>
<dbReference type="Proteomes" id="UP000618591">
    <property type="component" value="Unassembled WGS sequence"/>
</dbReference>
<evidence type="ECO:0000313" key="3">
    <source>
        <dbReference type="Proteomes" id="UP000618591"/>
    </source>
</evidence>
<protein>
    <recommendedName>
        <fullName evidence="1">SnoaL-like domain-containing protein</fullName>
    </recommendedName>
</protein>
<dbReference type="InterPro" id="IPR032710">
    <property type="entry name" value="NTF2-like_dom_sf"/>
</dbReference>
<dbReference type="Gene3D" id="3.10.450.50">
    <property type="match status" value="1"/>
</dbReference>
<dbReference type="InterPro" id="IPR037401">
    <property type="entry name" value="SnoaL-like"/>
</dbReference>
<dbReference type="SUPFAM" id="SSF54427">
    <property type="entry name" value="NTF2-like"/>
    <property type="match status" value="1"/>
</dbReference>
<accession>A0ABQ1G5G0</accession>
<evidence type="ECO:0000313" key="2">
    <source>
        <dbReference type="EMBL" id="GGA37203.1"/>
    </source>
</evidence>
<sequence>MTDTNIIDRMYTGLVSGDVEAARDCYTPDAVIWHGFDRITMTRDAAAESWTAMCAQFPERRLSDVRRQPTPTGFVQQHVWQMLTKEGKWMNWPVCLVVEVRDGLMIRLDEYLDRAAWY</sequence>
<comment type="caution">
    <text evidence="2">The sequence shown here is derived from an EMBL/GenBank/DDBJ whole genome shotgun (WGS) entry which is preliminary data.</text>
</comment>
<dbReference type="RefSeq" id="WP_188445157.1">
    <property type="nucleotide sequence ID" value="NZ_BMDW01000002.1"/>
</dbReference>
<evidence type="ECO:0000259" key="1">
    <source>
        <dbReference type="Pfam" id="PF12680"/>
    </source>
</evidence>
<reference evidence="3" key="1">
    <citation type="journal article" date="2019" name="Int. J. Syst. Evol. Microbiol.">
        <title>The Global Catalogue of Microorganisms (GCM) 10K type strain sequencing project: providing services to taxonomists for standard genome sequencing and annotation.</title>
        <authorList>
            <consortium name="The Broad Institute Genomics Platform"/>
            <consortium name="The Broad Institute Genome Sequencing Center for Infectious Disease"/>
            <person name="Wu L."/>
            <person name="Ma J."/>
        </authorList>
    </citation>
    <scope>NUCLEOTIDE SEQUENCE [LARGE SCALE GENOMIC DNA]</scope>
    <source>
        <strain evidence="3">CGMCC 1.10106</strain>
    </source>
</reference>
<dbReference type="Pfam" id="PF12680">
    <property type="entry name" value="SnoaL_2"/>
    <property type="match status" value="1"/>
</dbReference>
<organism evidence="2 3">
    <name type="scientific">Sphingomonas psychrolutea</name>
    <dbReference type="NCBI Taxonomy" id="1259676"/>
    <lineage>
        <taxon>Bacteria</taxon>
        <taxon>Pseudomonadati</taxon>
        <taxon>Pseudomonadota</taxon>
        <taxon>Alphaproteobacteria</taxon>
        <taxon>Sphingomonadales</taxon>
        <taxon>Sphingomonadaceae</taxon>
        <taxon>Sphingomonas</taxon>
    </lineage>
</organism>
<gene>
    <name evidence="2" type="ORF">GCM10011395_04400</name>
</gene>
<feature type="domain" description="SnoaL-like" evidence="1">
    <location>
        <begin position="8"/>
        <end position="107"/>
    </location>
</feature>
<keyword evidence="3" id="KW-1185">Reference proteome</keyword>
<proteinExistence type="predicted"/>
<name>A0ABQ1G5G0_9SPHN</name>